<reference evidence="3" key="2">
    <citation type="journal article" date="2019" name="IMA Fungus">
        <title>Genome sequencing and comparison of five Tilletia species to identify candidate genes for the detection of regulated species infecting wheat.</title>
        <authorList>
            <person name="Nguyen H.D.T."/>
            <person name="Sultana T."/>
            <person name="Kesanakurti P."/>
            <person name="Hambleton S."/>
        </authorList>
    </citation>
    <scope>NUCLEOTIDE SEQUENCE</scope>
    <source>
        <strain evidence="3">DAOMC 236426</strain>
    </source>
</reference>
<dbReference type="AlphaFoldDB" id="A0A8X7SS21"/>
<feature type="compositionally biased region" description="Polar residues" evidence="1">
    <location>
        <begin position="71"/>
        <end position="88"/>
    </location>
</feature>
<organism evidence="3 4">
    <name type="scientific">Tilletia controversa</name>
    <name type="common">dwarf bunt fungus</name>
    <dbReference type="NCBI Taxonomy" id="13291"/>
    <lineage>
        <taxon>Eukaryota</taxon>
        <taxon>Fungi</taxon>
        <taxon>Dikarya</taxon>
        <taxon>Basidiomycota</taxon>
        <taxon>Ustilaginomycotina</taxon>
        <taxon>Exobasidiomycetes</taxon>
        <taxon>Tilletiales</taxon>
        <taxon>Tilletiaceae</taxon>
        <taxon>Tilletia</taxon>
    </lineage>
</organism>
<feature type="region of interest" description="Disordered" evidence="1">
    <location>
        <begin position="25"/>
        <end position="125"/>
    </location>
</feature>
<dbReference type="Proteomes" id="UP000077684">
    <property type="component" value="Unassembled WGS sequence"/>
</dbReference>
<feature type="chain" id="PRO_5036498669" evidence="2">
    <location>
        <begin position="23"/>
        <end position="213"/>
    </location>
</feature>
<protein>
    <submittedName>
        <fullName evidence="3">Uncharacterized protein</fullName>
    </submittedName>
</protein>
<evidence type="ECO:0000313" key="4">
    <source>
        <dbReference type="Proteomes" id="UP000077684"/>
    </source>
</evidence>
<keyword evidence="4" id="KW-1185">Reference proteome</keyword>
<name>A0A8X7SS21_9BASI</name>
<feature type="signal peptide" evidence="2">
    <location>
        <begin position="1"/>
        <end position="22"/>
    </location>
</feature>
<reference evidence="3" key="1">
    <citation type="submission" date="2016-04" db="EMBL/GenBank/DDBJ databases">
        <authorList>
            <person name="Nguyen H.D."/>
            <person name="Samba Siva P."/>
            <person name="Cullis J."/>
            <person name="Levesque C.A."/>
            <person name="Hambleton S."/>
        </authorList>
    </citation>
    <scope>NUCLEOTIDE SEQUENCE</scope>
    <source>
        <strain evidence="3">DAOMC 236426</strain>
    </source>
</reference>
<evidence type="ECO:0000256" key="2">
    <source>
        <dbReference type="SAM" id="SignalP"/>
    </source>
</evidence>
<comment type="caution">
    <text evidence="3">The sequence shown here is derived from an EMBL/GenBank/DDBJ whole genome shotgun (WGS) entry which is preliminary data.</text>
</comment>
<evidence type="ECO:0000256" key="1">
    <source>
        <dbReference type="SAM" id="MobiDB-lite"/>
    </source>
</evidence>
<dbReference type="EMBL" id="LWDE02003036">
    <property type="protein sequence ID" value="KAE8236271.1"/>
    <property type="molecule type" value="Genomic_DNA"/>
</dbReference>
<gene>
    <name evidence="3" type="ORF">A4X06_0g9604</name>
</gene>
<sequence length="213" mass="22808">MKMLNNTALILLVLVLVLAVQASPVPRSPHTSSTEPGVDEPHDQAGVKSFSKALSDRTSKRNVTGPVGGPSDSTLTFRTVTGLISQNLPKGPHIPGYGHSGASPKKERRSDVAAATPTADTHRDPVQNETVDRISSASMIALKSRHHKQAEISLVKRGKWNGKALGWGIFFAVDGTMAVVGLAVKRWIDVGGYEEVQTEDKKGGQKAQMRDLV</sequence>
<proteinExistence type="predicted"/>
<keyword evidence="2" id="KW-0732">Signal</keyword>
<evidence type="ECO:0000313" key="3">
    <source>
        <dbReference type="EMBL" id="KAE8236271.1"/>
    </source>
</evidence>
<accession>A0A8X7SS21</accession>